<sequence>MTPRRSADVGMGRHPTDTFLDTKAPRSHNASKNFYYASLVGDKGGIVEPLSTFFSSGPQHAQVYSDLITRKDQADWEYSGPNELMGHGKRFSEKCEDIGGCIAHY</sequence>
<accession>A0AAD7NWW4</accession>
<evidence type="ECO:0000256" key="1">
    <source>
        <dbReference type="SAM" id="MobiDB-lite"/>
    </source>
</evidence>
<evidence type="ECO:0000313" key="2">
    <source>
        <dbReference type="EMBL" id="KAJ7778557.1"/>
    </source>
</evidence>
<dbReference type="AlphaFoldDB" id="A0AAD7NWW4"/>
<proteinExistence type="predicted"/>
<dbReference type="EMBL" id="JARKIB010000007">
    <property type="protein sequence ID" value="KAJ7778557.1"/>
    <property type="molecule type" value="Genomic_DNA"/>
</dbReference>
<protein>
    <submittedName>
        <fullName evidence="2">Uncharacterized protein</fullName>
    </submittedName>
</protein>
<reference evidence="2" key="1">
    <citation type="submission" date="2023-03" db="EMBL/GenBank/DDBJ databases">
        <title>Massive genome expansion in bonnet fungi (Mycena s.s.) driven by repeated elements and novel gene families across ecological guilds.</title>
        <authorList>
            <consortium name="Lawrence Berkeley National Laboratory"/>
            <person name="Harder C.B."/>
            <person name="Miyauchi S."/>
            <person name="Viragh M."/>
            <person name="Kuo A."/>
            <person name="Thoen E."/>
            <person name="Andreopoulos B."/>
            <person name="Lu D."/>
            <person name="Skrede I."/>
            <person name="Drula E."/>
            <person name="Henrissat B."/>
            <person name="Morin E."/>
            <person name="Kohler A."/>
            <person name="Barry K."/>
            <person name="LaButti K."/>
            <person name="Morin E."/>
            <person name="Salamov A."/>
            <person name="Lipzen A."/>
            <person name="Mereny Z."/>
            <person name="Hegedus B."/>
            <person name="Baldrian P."/>
            <person name="Stursova M."/>
            <person name="Weitz H."/>
            <person name="Taylor A."/>
            <person name="Grigoriev I.V."/>
            <person name="Nagy L.G."/>
            <person name="Martin F."/>
            <person name="Kauserud H."/>
        </authorList>
    </citation>
    <scope>NUCLEOTIDE SEQUENCE</scope>
    <source>
        <strain evidence="2">CBHHK182m</strain>
    </source>
</reference>
<dbReference type="Proteomes" id="UP001215598">
    <property type="component" value="Unassembled WGS sequence"/>
</dbReference>
<organism evidence="2 3">
    <name type="scientific">Mycena metata</name>
    <dbReference type="NCBI Taxonomy" id="1033252"/>
    <lineage>
        <taxon>Eukaryota</taxon>
        <taxon>Fungi</taxon>
        <taxon>Dikarya</taxon>
        <taxon>Basidiomycota</taxon>
        <taxon>Agaricomycotina</taxon>
        <taxon>Agaricomycetes</taxon>
        <taxon>Agaricomycetidae</taxon>
        <taxon>Agaricales</taxon>
        <taxon>Marasmiineae</taxon>
        <taxon>Mycenaceae</taxon>
        <taxon>Mycena</taxon>
    </lineage>
</organism>
<keyword evidence="3" id="KW-1185">Reference proteome</keyword>
<name>A0AAD7NWW4_9AGAR</name>
<evidence type="ECO:0000313" key="3">
    <source>
        <dbReference type="Proteomes" id="UP001215598"/>
    </source>
</evidence>
<gene>
    <name evidence="2" type="ORF">B0H16DRAFT_1683746</name>
</gene>
<comment type="caution">
    <text evidence="2">The sequence shown here is derived from an EMBL/GenBank/DDBJ whole genome shotgun (WGS) entry which is preliminary data.</text>
</comment>
<feature type="region of interest" description="Disordered" evidence="1">
    <location>
        <begin position="1"/>
        <end position="25"/>
    </location>
</feature>